<name>A0A9J6BCS7_POLVA</name>
<evidence type="ECO:0000256" key="11">
    <source>
        <dbReference type="ARBA" id="ARBA00023303"/>
    </source>
</evidence>
<dbReference type="AlphaFoldDB" id="A0A9J6BCS7"/>
<comment type="similarity">
    <text evidence="2 12">Belongs to the amiloride-sensitive sodium channel (TC 1.A.6) family.</text>
</comment>
<evidence type="ECO:0000256" key="5">
    <source>
        <dbReference type="ARBA" id="ARBA00022692"/>
    </source>
</evidence>
<organism evidence="14 15">
    <name type="scientific">Polypedilum vanderplanki</name>
    <name type="common">Sleeping chironomid midge</name>
    <dbReference type="NCBI Taxonomy" id="319348"/>
    <lineage>
        <taxon>Eukaryota</taxon>
        <taxon>Metazoa</taxon>
        <taxon>Ecdysozoa</taxon>
        <taxon>Arthropoda</taxon>
        <taxon>Hexapoda</taxon>
        <taxon>Insecta</taxon>
        <taxon>Pterygota</taxon>
        <taxon>Neoptera</taxon>
        <taxon>Endopterygota</taxon>
        <taxon>Diptera</taxon>
        <taxon>Nematocera</taxon>
        <taxon>Chironomoidea</taxon>
        <taxon>Chironomidae</taxon>
        <taxon>Chironominae</taxon>
        <taxon>Polypedilum</taxon>
        <taxon>Polypedilum</taxon>
    </lineage>
</organism>
<evidence type="ECO:0000313" key="14">
    <source>
        <dbReference type="EMBL" id="KAG5667533.1"/>
    </source>
</evidence>
<keyword evidence="3 12" id="KW-0813">Transport</keyword>
<comment type="subcellular location">
    <subcellularLocation>
        <location evidence="1">Membrane</location>
        <topology evidence="1">Multi-pass membrane protein</topology>
    </subcellularLocation>
</comment>
<keyword evidence="7" id="KW-0915">Sodium</keyword>
<feature type="transmembrane region" description="Helical" evidence="13">
    <location>
        <begin position="979"/>
        <end position="1005"/>
    </location>
</feature>
<dbReference type="OrthoDB" id="6502088at2759"/>
<evidence type="ECO:0000256" key="7">
    <source>
        <dbReference type="ARBA" id="ARBA00023053"/>
    </source>
</evidence>
<dbReference type="EMBL" id="JADBJN010000004">
    <property type="protein sequence ID" value="KAG5667533.1"/>
    <property type="molecule type" value="Genomic_DNA"/>
</dbReference>
<evidence type="ECO:0000313" key="15">
    <source>
        <dbReference type="Proteomes" id="UP001107558"/>
    </source>
</evidence>
<keyword evidence="15" id="KW-1185">Reference proteome</keyword>
<comment type="caution">
    <text evidence="14">The sequence shown here is derived from an EMBL/GenBank/DDBJ whole genome shotgun (WGS) entry which is preliminary data.</text>
</comment>
<protein>
    <submittedName>
        <fullName evidence="14">Uncharacterized protein</fullName>
    </submittedName>
</protein>
<dbReference type="Proteomes" id="UP001107558">
    <property type="component" value="Chromosome 4"/>
</dbReference>
<keyword evidence="8 12" id="KW-0406">Ion transport</keyword>
<evidence type="ECO:0000256" key="8">
    <source>
        <dbReference type="ARBA" id="ARBA00023065"/>
    </source>
</evidence>
<evidence type="ECO:0000256" key="13">
    <source>
        <dbReference type="SAM" id="Phobius"/>
    </source>
</evidence>
<sequence>MLKFAIKKFFNESSVHGFQYLTKAKVHLVERVFWLLSIVISYVCSGILIYQIGVKVKEDLTVTYTSDIAVSVTEIPFPSVSFCFEILQLVDERDSYTVVKKQLLSNEIKFDNLTENEQEIMQALSLILSDKFLTKLNITEISTNNLVSIIEKRSVRFEAFMTRSEFGYLWGVNFARILGPYGFCYNFNIAEPKDLYQNLEHASRFFNFSRDFYKHQAVSRFYSQPLNPNRFNVTYPMKVPISNGIFSLQIAHLSRIGNKVERFLHLIKEFPFFSPYIFIHDGYESYTKESLLFNSNKDKKMNLFIKPKQILIDESLMSYSADVRQCYFQPKSENDTTISEKSLKFFKKYTKANCRHECEINKTLEICGCVQFFMIHLNTTRICGIFDFNCYHKIEIEMKNNDECKCYPYCGEIIYNAQNVELDIIKTRNATKFKVLEATRKDKHYSQTVIMFHEKSFFPYILKRQFTELDFLSYTGGALGLFLGFSVLSSAEVFYYFTIRIIFEIIRKNRKNRRIADISENNVKNSQNDFRFYLDNSTIHGMNQIGMRDRNFIERIIWLICLISAVIYSSKLSYEIYERYRDAPIAITYDSSERSVKEIPFPAVTLNHEITIDGKLVQALWDIFVPKSLLIKTQEFKNSIIPGILCYYKPILQDFLPKTSFELKNFIEKVEANYTQIEWFQNQSSTWRKNFKPEFLKVFGRSGFGFTFNMLRPEEMFHENVSSDFLKSKVFTLKNPSEITNKIISHKKYPVSGLSFHDKFVISLENNKNIKYEDICSPLQFSLHSPYEMPGDSDEHSTMVQAISRFHYGQDIEIVITPEVIRTDPELKEFDYKRRDCYFENEKNLTMFKVYTRRNCEQECYSNYVLQHNDTQCIGFYQIRNQTNPMCGYKKLQKLRFLYRDFSIALRSLHLPLKHNINENFFNSCECLDRCDDVKYNYEVFETRFKNKSEIDTTRLSFYFKYETFLPLIRHRSITFDEFLGQAGGLLGLFAGISFLSIIELLYFVSLRQIVNFVRYLGKSV</sequence>
<keyword evidence="5 12" id="KW-0812">Transmembrane</keyword>
<dbReference type="Pfam" id="PF00858">
    <property type="entry name" value="ASC"/>
    <property type="match status" value="2"/>
</dbReference>
<dbReference type="Gene3D" id="1.10.287.770">
    <property type="entry name" value="YojJ-like"/>
    <property type="match status" value="2"/>
</dbReference>
<evidence type="ECO:0000256" key="9">
    <source>
        <dbReference type="ARBA" id="ARBA00023136"/>
    </source>
</evidence>
<evidence type="ECO:0000256" key="1">
    <source>
        <dbReference type="ARBA" id="ARBA00004141"/>
    </source>
</evidence>
<dbReference type="PANTHER" id="PTHR11690">
    <property type="entry name" value="AMILORIDE-SENSITIVE SODIUM CHANNEL-RELATED"/>
    <property type="match status" value="1"/>
</dbReference>
<reference evidence="14" key="1">
    <citation type="submission" date="2021-03" db="EMBL/GenBank/DDBJ databases">
        <title>Chromosome level genome of the anhydrobiotic midge Polypedilum vanderplanki.</title>
        <authorList>
            <person name="Yoshida Y."/>
            <person name="Kikawada T."/>
            <person name="Gusev O."/>
        </authorList>
    </citation>
    <scope>NUCLEOTIDE SEQUENCE</scope>
    <source>
        <strain evidence="14">NIAS01</strain>
        <tissue evidence="14">Whole body or cell culture</tissue>
    </source>
</reference>
<feature type="transmembrane region" description="Helical" evidence="13">
    <location>
        <begin position="552"/>
        <end position="570"/>
    </location>
</feature>
<feature type="transmembrane region" description="Helical" evidence="13">
    <location>
        <begin position="479"/>
        <end position="503"/>
    </location>
</feature>
<dbReference type="InterPro" id="IPR001873">
    <property type="entry name" value="ENaC"/>
</dbReference>
<keyword evidence="6 13" id="KW-1133">Transmembrane helix</keyword>
<keyword evidence="9 13" id="KW-0472">Membrane</keyword>
<dbReference type="GO" id="GO:0005886">
    <property type="term" value="C:plasma membrane"/>
    <property type="evidence" value="ECO:0007669"/>
    <property type="project" value="TreeGrafter"/>
</dbReference>
<evidence type="ECO:0000256" key="6">
    <source>
        <dbReference type="ARBA" id="ARBA00022989"/>
    </source>
</evidence>
<evidence type="ECO:0000256" key="2">
    <source>
        <dbReference type="ARBA" id="ARBA00007193"/>
    </source>
</evidence>
<dbReference type="Gene3D" id="1.10.287.820">
    <property type="entry name" value="Acid-sensing ion channel domain"/>
    <property type="match status" value="1"/>
</dbReference>
<evidence type="ECO:0000256" key="12">
    <source>
        <dbReference type="RuleBase" id="RU000679"/>
    </source>
</evidence>
<evidence type="ECO:0000256" key="3">
    <source>
        <dbReference type="ARBA" id="ARBA00022448"/>
    </source>
</evidence>
<evidence type="ECO:0000256" key="4">
    <source>
        <dbReference type="ARBA" id="ARBA00022461"/>
    </source>
</evidence>
<gene>
    <name evidence="14" type="ORF">PVAND_015512</name>
</gene>
<dbReference type="GO" id="GO:0015280">
    <property type="term" value="F:ligand-gated sodium channel activity"/>
    <property type="evidence" value="ECO:0007669"/>
    <property type="project" value="TreeGrafter"/>
</dbReference>
<dbReference type="PANTHER" id="PTHR11690:SF288">
    <property type="entry name" value="AMILORIDE-SENSITIVE NA+ CHANNEL-RELATED"/>
    <property type="match status" value="1"/>
</dbReference>
<keyword evidence="10 12" id="KW-0739">Sodium transport</keyword>
<feature type="transmembrane region" description="Helical" evidence="13">
    <location>
        <begin position="32"/>
        <end position="53"/>
    </location>
</feature>
<evidence type="ECO:0000256" key="10">
    <source>
        <dbReference type="ARBA" id="ARBA00023201"/>
    </source>
</evidence>
<proteinExistence type="inferred from homology"/>
<keyword evidence="4 12" id="KW-0894">Sodium channel</keyword>
<accession>A0A9J6BCS7</accession>
<keyword evidence="11 12" id="KW-0407">Ion channel</keyword>